<sequence>MSLKSGTWVRLCSSFLHLKPPISEPFAFSIDCENPLISQGSIIVVPLKQRQRHSAASSAISLIGRKPIHRFLFKESLQSNHLRHRSNFEISSVSFLALTFDSVIARAAFRMLISLQKFVGC</sequence>
<keyword evidence="2" id="KW-1185">Reference proteome</keyword>
<protein>
    <submittedName>
        <fullName evidence="1">Uncharacterized protein</fullName>
    </submittedName>
</protein>
<comment type="caution">
    <text evidence="1">The sequence shown here is derived from an EMBL/GenBank/DDBJ whole genome shotgun (WGS) entry which is preliminary data.</text>
</comment>
<reference evidence="1 2" key="1">
    <citation type="journal article" date="2022" name="Hortic Res">
        <title>A haplotype resolved chromosomal level avocado genome allows analysis of novel avocado genes.</title>
        <authorList>
            <person name="Nath O."/>
            <person name="Fletcher S.J."/>
            <person name="Hayward A."/>
            <person name="Shaw L.M."/>
            <person name="Masouleh A.K."/>
            <person name="Furtado A."/>
            <person name="Henry R.J."/>
            <person name="Mitter N."/>
        </authorList>
    </citation>
    <scope>NUCLEOTIDE SEQUENCE [LARGE SCALE GENOMIC DNA]</scope>
    <source>
        <strain evidence="2">cv. Hass</strain>
    </source>
</reference>
<gene>
    <name evidence="1" type="ORF">MRB53_001342</name>
</gene>
<organism evidence="1 2">
    <name type="scientific">Persea americana</name>
    <name type="common">Avocado</name>
    <dbReference type="NCBI Taxonomy" id="3435"/>
    <lineage>
        <taxon>Eukaryota</taxon>
        <taxon>Viridiplantae</taxon>
        <taxon>Streptophyta</taxon>
        <taxon>Embryophyta</taxon>
        <taxon>Tracheophyta</taxon>
        <taxon>Spermatophyta</taxon>
        <taxon>Magnoliopsida</taxon>
        <taxon>Magnoliidae</taxon>
        <taxon>Laurales</taxon>
        <taxon>Lauraceae</taxon>
        <taxon>Persea</taxon>
    </lineage>
</organism>
<name>A0ACC2MRL0_PERAE</name>
<evidence type="ECO:0000313" key="1">
    <source>
        <dbReference type="EMBL" id="KAJ8648319.1"/>
    </source>
</evidence>
<evidence type="ECO:0000313" key="2">
    <source>
        <dbReference type="Proteomes" id="UP001234297"/>
    </source>
</evidence>
<proteinExistence type="predicted"/>
<accession>A0ACC2MRL0</accession>
<dbReference type="Proteomes" id="UP001234297">
    <property type="component" value="Chromosome 1"/>
</dbReference>
<dbReference type="EMBL" id="CM056809">
    <property type="protein sequence ID" value="KAJ8648319.1"/>
    <property type="molecule type" value="Genomic_DNA"/>
</dbReference>